<accession>A0AA40AB62</accession>
<dbReference type="Gene3D" id="3.40.50.850">
    <property type="entry name" value="Isochorismatase-like"/>
    <property type="match status" value="1"/>
</dbReference>
<evidence type="ECO:0000259" key="4">
    <source>
        <dbReference type="Pfam" id="PF00857"/>
    </source>
</evidence>
<protein>
    <submittedName>
        <fullName evidence="5">Isochorismatase-like protein</fullName>
    </submittedName>
</protein>
<feature type="domain" description="Isochorismatase-like" evidence="4">
    <location>
        <begin position="138"/>
        <end position="206"/>
    </location>
</feature>
<evidence type="ECO:0000256" key="1">
    <source>
        <dbReference type="ARBA" id="ARBA00006336"/>
    </source>
</evidence>
<comment type="caution">
    <text evidence="5">The sequence shown here is derived from an EMBL/GenBank/DDBJ whole genome shotgun (WGS) entry which is preliminary data.</text>
</comment>
<organism evidence="5 6">
    <name type="scientific">Lasiosphaeria miniovina</name>
    <dbReference type="NCBI Taxonomy" id="1954250"/>
    <lineage>
        <taxon>Eukaryota</taxon>
        <taxon>Fungi</taxon>
        <taxon>Dikarya</taxon>
        <taxon>Ascomycota</taxon>
        <taxon>Pezizomycotina</taxon>
        <taxon>Sordariomycetes</taxon>
        <taxon>Sordariomycetidae</taxon>
        <taxon>Sordariales</taxon>
        <taxon>Lasiosphaeriaceae</taxon>
        <taxon>Lasiosphaeria</taxon>
    </lineage>
</organism>
<evidence type="ECO:0000313" key="5">
    <source>
        <dbReference type="EMBL" id="KAK0712649.1"/>
    </source>
</evidence>
<keyword evidence="2" id="KW-0378">Hydrolase</keyword>
<reference evidence="5" key="1">
    <citation type="submission" date="2023-06" db="EMBL/GenBank/DDBJ databases">
        <title>Genome-scale phylogeny and comparative genomics of the fungal order Sordariales.</title>
        <authorList>
            <consortium name="Lawrence Berkeley National Laboratory"/>
            <person name="Hensen N."/>
            <person name="Bonometti L."/>
            <person name="Westerberg I."/>
            <person name="Brannstrom I.O."/>
            <person name="Guillou S."/>
            <person name="Cros-Aarteil S."/>
            <person name="Calhoun S."/>
            <person name="Haridas S."/>
            <person name="Kuo A."/>
            <person name="Mondo S."/>
            <person name="Pangilinan J."/>
            <person name="Riley R."/>
            <person name="LaButti K."/>
            <person name="Andreopoulos B."/>
            <person name="Lipzen A."/>
            <person name="Chen C."/>
            <person name="Yanf M."/>
            <person name="Daum C."/>
            <person name="Ng V."/>
            <person name="Clum A."/>
            <person name="Steindorff A."/>
            <person name="Ohm R."/>
            <person name="Martin F."/>
            <person name="Silar P."/>
            <person name="Natvig D."/>
            <person name="Lalanne C."/>
            <person name="Gautier V."/>
            <person name="Ament-velasquez S.L."/>
            <person name="Kruys A."/>
            <person name="Hutchinson M.I."/>
            <person name="Powell A.J."/>
            <person name="Barry K."/>
            <person name="Miller A.N."/>
            <person name="Grigoriev I.V."/>
            <person name="Debuchy R."/>
            <person name="Gladieux P."/>
            <person name="Thoren M.H."/>
            <person name="Johannesson H."/>
        </authorList>
    </citation>
    <scope>NUCLEOTIDE SEQUENCE</scope>
    <source>
        <strain evidence="5">SMH2392-1A</strain>
    </source>
</reference>
<dbReference type="RefSeq" id="XP_060293972.1">
    <property type="nucleotide sequence ID" value="XM_060445590.1"/>
</dbReference>
<dbReference type="EMBL" id="JAUIRO010000005">
    <property type="protein sequence ID" value="KAK0712649.1"/>
    <property type="molecule type" value="Genomic_DNA"/>
</dbReference>
<dbReference type="InterPro" id="IPR000868">
    <property type="entry name" value="Isochorismatase-like_dom"/>
</dbReference>
<dbReference type="AlphaFoldDB" id="A0AA40AB62"/>
<sequence>MVSTNSDSAPPATASTGTAAGVDGATANRISAFRLRSSDQSAAVLGSESKGNFWLWDAQSVFDLTHPPTRTSEPVQPRLTLQCALTPVAIDPAKTALVIIDMQNYNMSSALGNHVQAYRDDEANILAHALPAAQQIDPSHRPDVRFHKNRNSGLCDKSSPVLAQFLARQGIRTLLFAGLCVMGTLQDASLKGFDCILLKDGCGTNRPSSPS</sequence>
<evidence type="ECO:0000256" key="2">
    <source>
        <dbReference type="ARBA" id="ARBA00022801"/>
    </source>
</evidence>
<dbReference type="GO" id="GO:0016787">
    <property type="term" value="F:hydrolase activity"/>
    <property type="evidence" value="ECO:0007669"/>
    <property type="project" value="UniProtKB-KW"/>
</dbReference>
<dbReference type="GeneID" id="85328860"/>
<dbReference type="Pfam" id="PF00857">
    <property type="entry name" value="Isochorismatase"/>
    <property type="match status" value="1"/>
</dbReference>
<name>A0AA40AB62_9PEZI</name>
<keyword evidence="6" id="KW-1185">Reference proteome</keyword>
<evidence type="ECO:0000256" key="3">
    <source>
        <dbReference type="SAM" id="MobiDB-lite"/>
    </source>
</evidence>
<dbReference type="InterPro" id="IPR036380">
    <property type="entry name" value="Isochorismatase-like_sf"/>
</dbReference>
<gene>
    <name evidence="5" type="ORF">B0T26DRAFT_752857</name>
</gene>
<evidence type="ECO:0000313" key="6">
    <source>
        <dbReference type="Proteomes" id="UP001172101"/>
    </source>
</evidence>
<dbReference type="Proteomes" id="UP001172101">
    <property type="component" value="Unassembled WGS sequence"/>
</dbReference>
<proteinExistence type="inferred from homology"/>
<dbReference type="PANTHER" id="PTHR43540">
    <property type="entry name" value="PEROXYUREIDOACRYLATE/UREIDOACRYLATE AMIDOHYDROLASE-RELATED"/>
    <property type="match status" value="1"/>
</dbReference>
<dbReference type="SUPFAM" id="SSF52499">
    <property type="entry name" value="Isochorismatase-like hydrolases"/>
    <property type="match status" value="1"/>
</dbReference>
<dbReference type="PANTHER" id="PTHR43540:SF9">
    <property type="entry name" value="FAMILY HYDROLASE, PUTATIVE (AFU_ORTHOLOGUE AFUA_2G08700)-RELATED"/>
    <property type="match status" value="1"/>
</dbReference>
<comment type="similarity">
    <text evidence="1">Belongs to the isochorismatase family.</text>
</comment>
<feature type="region of interest" description="Disordered" evidence="3">
    <location>
        <begin position="1"/>
        <end position="20"/>
    </location>
</feature>
<dbReference type="InterPro" id="IPR050272">
    <property type="entry name" value="Isochorismatase-like_hydrls"/>
</dbReference>